<keyword evidence="3" id="KW-1185">Reference proteome</keyword>
<accession>M6QHR5</accession>
<gene>
    <name evidence="2" type="ORF">LEP1GSC108_0076</name>
    <name evidence="1" type="ORF">LEP1GSC108_0334</name>
</gene>
<evidence type="ECO:0000313" key="1">
    <source>
        <dbReference type="EMBL" id="EMN91451.1"/>
    </source>
</evidence>
<dbReference type="Proteomes" id="UP000012118">
    <property type="component" value="Unassembled WGS sequence"/>
</dbReference>
<protein>
    <submittedName>
        <fullName evidence="2">Uncharacterized protein</fullName>
    </submittedName>
</protein>
<dbReference type="AlphaFoldDB" id="M6QHR5"/>
<proteinExistence type="predicted"/>
<evidence type="ECO:0000313" key="2">
    <source>
        <dbReference type="EMBL" id="EMN92023.1"/>
    </source>
</evidence>
<organism evidence="2 3">
    <name type="scientific">Leptospira weilii str. UI 13098</name>
    <dbReference type="NCBI Taxonomy" id="1088542"/>
    <lineage>
        <taxon>Bacteria</taxon>
        <taxon>Pseudomonadati</taxon>
        <taxon>Spirochaetota</taxon>
        <taxon>Spirochaetia</taxon>
        <taxon>Leptospirales</taxon>
        <taxon>Leptospiraceae</taxon>
        <taxon>Leptospira</taxon>
    </lineage>
</organism>
<name>M6QHR5_9LEPT</name>
<evidence type="ECO:0000313" key="3">
    <source>
        <dbReference type="Proteomes" id="UP000012118"/>
    </source>
</evidence>
<sequence length="41" mass="4968">MTFKGEIRDSLIRSLLEKVRKRNYNKYLYSIKLRAGLKTTY</sequence>
<comment type="caution">
    <text evidence="2">The sequence shown here is derived from an EMBL/GenBank/DDBJ whole genome shotgun (WGS) entry which is preliminary data.</text>
</comment>
<dbReference type="EMBL" id="AHNU02000030">
    <property type="protein sequence ID" value="EMN91451.1"/>
    <property type="molecule type" value="Genomic_DNA"/>
</dbReference>
<reference evidence="2 3" key="1">
    <citation type="submission" date="2013-01" db="EMBL/GenBank/DDBJ databases">
        <authorList>
            <person name="Harkins D.M."/>
            <person name="Durkin A.S."/>
            <person name="Brinkac L.M."/>
            <person name="Haft D.H."/>
            <person name="Selengut J.D."/>
            <person name="Sanka R."/>
            <person name="DePew J."/>
            <person name="Purushe J."/>
            <person name="Chanthongthip A."/>
            <person name="Lattana O."/>
            <person name="Phetsouvanh R."/>
            <person name="Newton P.N."/>
            <person name="Vinetz J.M."/>
            <person name="Sutton G.G."/>
            <person name="Nierman W.C."/>
            <person name="Fouts D.E."/>
        </authorList>
    </citation>
    <scope>NUCLEOTIDE SEQUENCE [LARGE SCALE GENOMIC DNA]</scope>
    <source>
        <strain evidence="2 3">UI 13098</strain>
    </source>
</reference>
<dbReference type="EMBL" id="AHNU02000021">
    <property type="protein sequence ID" value="EMN92023.1"/>
    <property type="molecule type" value="Genomic_DNA"/>
</dbReference>